<keyword evidence="3" id="KW-1185">Reference proteome</keyword>
<sequence>MAAEDRIRWDNVYRQQVNQPYPPTDPLLLQYTPPALDEDARALDLAAGVGQNGLWLAQQGYTVDVMDISRIALRRALSEQTMRNLRNVNLLQMDVDDLQLDSKTYDIICVFRYLKRSLFPLLKRAIKPGGRMIYSSFNMHYLEQVPQFNQKFLFKEGELASFFEDWQIIYKEEIGYESHLVAIKPTL</sequence>
<dbReference type="Gene3D" id="3.40.50.150">
    <property type="entry name" value="Vaccinia Virus protein VP39"/>
    <property type="match status" value="1"/>
</dbReference>
<dbReference type="GO" id="GO:0032259">
    <property type="term" value="P:methylation"/>
    <property type="evidence" value="ECO:0007669"/>
    <property type="project" value="UniProtKB-KW"/>
</dbReference>
<gene>
    <name evidence="2" type="ORF">G4Y79_08180</name>
</gene>
<accession>A0A7S8ECD2</accession>
<dbReference type="InterPro" id="IPR029063">
    <property type="entry name" value="SAM-dependent_MTases_sf"/>
</dbReference>
<dbReference type="EMBL" id="CP062983">
    <property type="protein sequence ID" value="QPC84339.1"/>
    <property type="molecule type" value="Genomic_DNA"/>
</dbReference>
<evidence type="ECO:0000313" key="2">
    <source>
        <dbReference type="EMBL" id="QPC84339.1"/>
    </source>
</evidence>
<feature type="domain" description="Tellurite resistance methyltransferase TehB-like" evidence="1">
    <location>
        <begin position="40"/>
        <end position="175"/>
    </location>
</feature>
<dbReference type="AlphaFoldDB" id="A0A7S8ECD2"/>
<dbReference type="KEGG" id="pmet:G4Y79_08180"/>
<dbReference type="Proteomes" id="UP000594468">
    <property type="component" value="Chromosome"/>
</dbReference>
<proteinExistence type="predicted"/>
<dbReference type="GO" id="GO:0008168">
    <property type="term" value="F:methyltransferase activity"/>
    <property type="evidence" value="ECO:0007669"/>
    <property type="project" value="UniProtKB-KW"/>
</dbReference>
<reference evidence="2 3" key="1">
    <citation type="submission" date="2020-02" db="EMBL/GenBank/DDBJ databases">
        <authorList>
            <person name="Zheng R.K."/>
            <person name="Sun C.M."/>
        </authorList>
    </citation>
    <scope>NUCLEOTIDE SEQUENCE [LARGE SCALE GENOMIC DNA]</scope>
    <source>
        <strain evidence="3">rifampicinis</strain>
    </source>
</reference>
<dbReference type="SUPFAM" id="SSF53335">
    <property type="entry name" value="S-adenosyl-L-methionine-dependent methyltransferases"/>
    <property type="match status" value="1"/>
</dbReference>
<organism evidence="2 3">
    <name type="scientific">Phototrophicus methaneseepsis</name>
    <dbReference type="NCBI Taxonomy" id="2710758"/>
    <lineage>
        <taxon>Bacteria</taxon>
        <taxon>Bacillati</taxon>
        <taxon>Chloroflexota</taxon>
        <taxon>Candidatus Thermofontia</taxon>
        <taxon>Phototrophicales</taxon>
        <taxon>Phototrophicaceae</taxon>
        <taxon>Phototrophicus</taxon>
    </lineage>
</organism>
<dbReference type="Pfam" id="PF03848">
    <property type="entry name" value="TehB"/>
    <property type="match status" value="1"/>
</dbReference>
<evidence type="ECO:0000313" key="3">
    <source>
        <dbReference type="Proteomes" id="UP000594468"/>
    </source>
</evidence>
<keyword evidence="2" id="KW-0489">Methyltransferase</keyword>
<dbReference type="InterPro" id="IPR015985">
    <property type="entry name" value="TehB-like_dom"/>
</dbReference>
<evidence type="ECO:0000259" key="1">
    <source>
        <dbReference type="Pfam" id="PF03848"/>
    </source>
</evidence>
<keyword evidence="2" id="KW-0808">Transferase</keyword>
<name>A0A7S8ECD2_9CHLR</name>
<protein>
    <submittedName>
        <fullName evidence="2">Methyltransferase domain-containing protein</fullName>
    </submittedName>
</protein>
<dbReference type="RefSeq" id="WP_195172402.1">
    <property type="nucleotide sequence ID" value="NZ_CP062983.1"/>
</dbReference>
<dbReference type="CDD" id="cd02440">
    <property type="entry name" value="AdoMet_MTases"/>
    <property type="match status" value="1"/>
</dbReference>